<dbReference type="PANTHER" id="PTHR35317">
    <property type="entry name" value="OS04G0629600 PROTEIN"/>
    <property type="match status" value="1"/>
</dbReference>
<evidence type="ECO:0008006" key="4">
    <source>
        <dbReference type="Google" id="ProtNLM"/>
    </source>
</evidence>
<name>A0AAV8BPZ9_9POAL</name>
<comment type="caution">
    <text evidence="2">The sequence shown here is derived from an EMBL/GenBank/DDBJ whole genome shotgun (WGS) entry which is preliminary data.</text>
</comment>
<feature type="region of interest" description="Disordered" evidence="1">
    <location>
        <begin position="1"/>
        <end position="54"/>
    </location>
</feature>
<evidence type="ECO:0000313" key="3">
    <source>
        <dbReference type="Proteomes" id="UP001140206"/>
    </source>
</evidence>
<dbReference type="PANTHER" id="PTHR35317:SF38">
    <property type="entry name" value="RNA-DIRECTED DNA POLYMERASE"/>
    <property type="match status" value="1"/>
</dbReference>
<evidence type="ECO:0000256" key="1">
    <source>
        <dbReference type="SAM" id="MobiDB-lite"/>
    </source>
</evidence>
<accession>A0AAV8BPZ9</accession>
<proteinExistence type="predicted"/>
<dbReference type="EMBL" id="JAMFTS010000005">
    <property type="protein sequence ID" value="KAJ4745213.1"/>
    <property type="molecule type" value="Genomic_DNA"/>
</dbReference>
<organism evidence="2 3">
    <name type="scientific">Rhynchospora pubera</name>
    <dbReference type="NCBI Taxonomy" id="906938"/>
    <lineage>
        <taxon>Eukaryota</taxon>
        <taxon>Viridiplantae</taxon>
        <taxon>Streptophyta</taxon>
        <taxon>Embryophyta</taxon>
        <taxon>Tracheophyta</taxon>
        <taxon>Spermatophyta</taxon>
        <taxon>Magnoliopsida</taxon>
        <taxon>Liliopsida</taxon>
        <taxon>Poales</taxon>
        <taxon>Cyperaceae</taxon>
        <taxon>Cyperoideae</taxon>
        <taxon>Rhynchosporeae</taxon>
        <taxon>Rhynchospora</taxon>
    </lineage>
</organism>
<dbReference type="Pfam" id="PF14223">
    <property type="entry name" value="Retrotran_gag_2"/>
    <property type="match status" value="1"/>
</dbReference>
<dbReference type="AlphaFoldDB" id="A0AAV8BPZ9"/>
<protein>
    <recommendedName>
        <fullName evidence="4">DUF4219 domain-containing protein</fullName>
    </recommendedName>
</protein>
<reference evidence="2" key="1">
    <citation type="submission" date="2022-08" db="EMBL/GenBank/DDBJ databases">
        <authorList>
            <person name="Marques A."/>
        </authorList>
    </citation>
    <scope>NUCLEOTIDE SEQUENCE</scope>
    <source>
        <strain evidence="2">RhyPub2mFocal</strain>
        <tissue evidence="2">Leaves</tissue>
    </source>
</reference>
<gene>
    <name evidence="2" type="ORF">LUZ62_079618</name>
</gene>
<sequence>MESGGNRAAEVAEGESARDEMVGFGSRVNFSAHEKLGGQDQAPSGSPIGLDERTGYGAERGQRNMHSIGTRVGSQPIDRKGGVGEKEIKWERSVMGDNNTEIKKTPPPKVLVRGGGVPIQYPMLNHENYGLWAIKMKIIMRSLYVWEAIDGSASIDVEKDHGAMAAISQAVPDDVMMAIAEKQTSKEAWEAIKEMSIGEYRVKKSRAQVLKRQFDRIVMDDSDNILDFSRRFTCVVSEIRSLGEELKESTIVEKLFGVVPDRFLPIIGTIEQWGDMTTMSVTEAIGRLRVFEESLKGRRKFEEEEEHLLLTRAQ</sequence>
<keyword evidence="3" id="KW-1185">Reference proteome</keyword>
<dbReference type="Proteomes" id="UP001140206">
    <property type="component" value="Chromosome 5"/>
</dbReference>
<evidence type="ECO:0000313" key="2">
    <source>
        <dbReference type="EMBL" id="KAJ4745213.1"/>
    </source>
</evidence>